<evidence type="ECO:0000256" key="1">
    <source>
        <dbReference type="SAM" id="MobiDB-lite"/>
    </source>
</evidence>
<dbReference type="AlphaFoldDB" id="A0AA46DEA4"/>
<dbReference type="Proteomes" id="UP000294772">
    <property type="component" value="Unassembled WGS sequence"/>
</dbReference>
<feature type="compositionally biased region" description="Basic and acidic residues" evidence="1">
    <location>
        <begin position="278"/>
        <end position="295"/>
    </location>
</feature>
<protein>
    <submittedName>
        <fullName evidence="2">Uncharacterized protein</fullName>
    </submittedName>
</protein>
<feature type="compositionally biased region" description="Low complexity" evidence="1">
    <location>
        <begin position="84"/>
        <end position="104"/>
    </location>
</feature>
<sequence length="350" mass="35500">MSALGQARCHRPSCVVEPACGPTGWDQGRTSASACEDAGQAGSRPHNPEQIRARHSRASSPPSCMQRCTSSPVGNGGSCCNTTSRAGPASGGAARRGVGAGAARSRPEPATCETSASSRSTSGSRGDAALAGRAAGCAEARRWVGVAWARLSATAAGVTIPSSASGAAAPVRSSPRAPEIPSVPMAEPGMPGDTSRVAAGPAAISITATLWSPVSPWVHVSGAGACEPGAGVPCCAASAPSSIPSCRFGSHPTRAAVTAVNTMGHSRRIARRRLAPAPRERKREEHGGASMHERMLTGPWSRSSMSSPALRGSANRDGRCFAPVVSWFKPLPPSYACCDEHPLTSPGGIL</sequence>
<reference evidence="2 3" key="1">
    <citation type="submission" date="2019-03" db="EMBL/GenBank/DDBJ databases">
        <title>Genomic Encyclopedia of Type Strains, Phase IV (KMG-IV): sequencing the most valuable type-strain genomes for metagenomic binning, comparative biology and taxonomic classification.</title>
        <authorList>
            <person name="Goeker M."/>
        </authorList>
    </citation>
    <scope>NUCLEOTIDE SEQUENCE [LARGE SCALE GENOMIC DNA]</scope>
    <source>
        <strain evidence="2 3">DSM 15264</strain>
    </source>
</reference>
<gene>
    <name evidence="2" type="ORF">EV676_10538</name>
</gene>
<feature type="compositionally biased region" description="Low complexity" evidence="1">
    <location>
        <begin position="162"/>
        <end position="177"/>
    </location>
</feature>
<comment type="caution">
    <text evidence="2">The sequence shown here is derived from an EMBL/GenBank/DDBJ whole genome shotgun (WGS) entry which is preliminary data.</text>
</comment>
<dbReference type="EMBL" id="SLXF01000005">
    <property type="protein sequence ID" value="TCP07019.1"/>
    <property type="molecule type" value="Genomic_DNA"/>
</dbReference>
<evidence type="ECO:0000313" key="3">
    <source>
        <dbReference type="Proteomes" id="UP000294772"/>
    </source>
</evidence>
<feature type="compositionally biased region" description="Polar residues" evidence="1">
    <location>
        <begin position="66"/>
        <end position="83"/>
    </location>
</feature>
<name>A0AA46DEA4_9BURK</name>
<proteinExistence type="predicted"/>
<feature type="compositionally biased region" description="Low complexity" evidence="1">
    <location>
        <begin position="114"/>
        <end position="127"/>
    </location>
</feature>
<feature type="region of interest" description="Disordered" evidence="1">
    <location>
        <begin position="162"/>
        <end position="197"/>
    </location>
</feature>
<feature type="region of interest" description="Disordered" evidence="1">
    <location>
        <begin position="26"/>
        <end position="127"/>
    </location>
</feature>
<evidence type="ECO:0000313" key="2">
    <source>
        <dbReference type="EMBL" id="TCP07019.1"/>
    </source>
</evidence>
<feature type="region of interest" description="Disordered" evidence="1">
    <location>
        <begin position="274"/>
        <end position="313"/>
    </location>
</feature>
<organism evidence="2 3">
    <name type="scientific">Caldimonas thermodepolymerans</name>
    <dbReference type="NCBI Taxonomy" id="215580"/>
    <lineage>
        <taxon>Bacteria</taxon>
        <taxon>Pseudomonadati</taxon>
        <taxon>Pseudomonadota</taxon>
        <taxon>Betaproteobacteria</taxon>
        <taxon>Burkholderiales</taxon>
        <taxon>Sphaerotilaceae</taxon>
        <taxon>Caldimonas</taxon>
    </lineage>
</organism>
<accession>A0AA46DEA4</accession>